<reference evidence="9 10" key="1">
    <citation type="submission" date="2023-08" db="EMBL/GenBank/DDBJ databases">
        <title>Helicovermis profunda gen. nov., sp. nov., a novel mesophilic, fermentative bacterium within the Bacillota from a deep-sea hydrothermal vent chimney.</title>
        <authorList>
            <person name="Miyazaki U."/>
            <person name="Mizutani D."/>
            <person name="Hashimoto Y."/>
            <person name="Tame A."/>
            <person name="Sawayama S."/>
            <person name="Miyazaki J."/>
            <person name="Takai K."/>
            <person name="Nakagawa S."/>
        </authorList>
    </citation>
    <scope>NUCLEOTIDE SEQUENCE [LARGE SCALE GENOMIC DNA]</scope>
    <source>
        <strain evidence="9 10">S502</strain>
    </source>
</reference>
<gene>
    <name evidence="9" type="ORF">HLPR_01230</name>
</gene>
<evidence type="ECO:0000256" key="5">
    <source>
        <dbReference type="ARBA" id="ARBA00031449"/>
    </source>
</evidence>
<dbReference type="InterPro" id="IPR017543">
    <property type="entry name" value="6-PTP_synth-rel_bac"/>
</dbReference>
<keyword evidence="7" id="KW-0812">Transmembrane</keyword>
<dbReference type="InterPro" id="IPR018776">
    <property type="entry name" value="Membrane_prot_PTPS-rel_domain"/>
</dbReference>
<dbReference type="RefSeq" id="WP_338536161.1">
    <property type="nucleotide sequence ID" value="NZ_AP028654.1"/>
</dbReference>
<name>A0AAU9E7T1_9FIRM</name>
<feature type="transmembrane region" description="Helical" evidence="7">
    <location>
        <begin position="479"/>
        <end position="496"/>
    </location>
</feature>
<evidence type="ECO:0000256" key="7">
    <source>
        <dbReference type="SAM" id="Phobius"/>
    </source>
</evidence>
<feature type="transmembrane region" description="Helical" evidence="7">
    <location>
        <begin position="662"/>
        <end position="681"/>
    </location>
</feature>
<feature type="transmembrane region" description="Helical" evidence="7">
    <location>
        <begin position="502"/>
        <end position="535"/>
    </location>
</feature>
<comment type="catalytic activity">
    <reaction evidence="6">
        <text>7,8-dihydroneopterin 3'-triphosphate + H2O = 6-carboxy-5,6,7,8-tetrahydropterin + triphosphate + acetaldehyde + 2 H(+)</text>
        <dbReference type="Rhea" id="RHEA:27966"/>
        <dbReference type="ChEBI" id="CHEBI:15343"/>
        <dbReference type="ChEBI" id="CHEBI:15377"/>
        <dbReference type="ChEBI" id="CHEBI:15378"/>
        <dbReference type="ChEBI" id="CHEBI:18036"/>
        <dbReference type="ChEBI" id="CHEBI:58462"/>
        <dbReference type="ChEBI" id="CHEBI:61032"/>
        <dbReference type="EC" id="4.1.2.50"/>
    </reaction>
</comment>
<feature type="transmembrane region" description="Helical" evidence="7">
    <location>
        <begin position="633"/>
        <end position="650"/>
    </location>
</feature>
<dbReference type="GO" id="GO:0070497">
    <property type="term" value="F:6-carboxytetrahydropterin synthase activity"/>
    <property type="evidence" value="ECO:0007669"/>
    <property type="project" value="UniProtKB-EC"/>
</dbReference>
<accession>A0AAU9E7T1</accession>
<evidence type="ECO:0000313" key="9">
    <source>
        <dbReference type="EMBL" id="BEP27792.1"/>
    </source>
</evidence>
<dbReference type="EC" id="4.1.2.50" evidence="3"/>
<dbReference type="Gene3D" id="3.30.479.10">
    <property type="entry name" value="6-pyruvoyl tetrahydropterin synthase/QueD"/>
    <property type="match status" value="1"/>
</dbReference>
<evidence type="ECO:0000256" key="2">
    <source>
        <dbReference type="ARBA" id="ARBA00008900"/>
    </source>
</evidence>
<dbReference type="InterPro" id="IPR007115">
    <property type="entry name" value="6-PTP_synth/QueD"/>
</dbReference>
<evidence type="ECO:0000256" key="1">
    <source>
        <dbReference type="ARBA" id="ARBA00005061"/>
    </source>
</evidence>
<feature type="transmembrane region" description="Helical" evidence="7">
    <location>
        <begin position="688"/>
        <end position="710"/>
    </location>
</feature>
<dbReference type="KEGG" id="hprf:HLPR_01230"/>
<dbReference type="EMBL" id="AP028654">
    <property type="protein sequence ID" value="BEP27792.1"/>
    <property type="molecule type" value="Genomic_DNA"/>
</dbReference>
<dbReference type="SUPFAM" id="SSF55620">
    <property type="entry name" value="Tetrahydrobiopterin biosynthesis enzymes-like"/>
    <property type="match status" value="1"/>
</dbReference>
<keyword evidence="7" id="KW-0472">Membrane</keyword>
<comment type="pathway">
    <text evidence="1">Purine metabolism; 7-cyano-7-deazaguanine biosynthesis.</text>
</comment>
<comment type="similarity">
    <text evidence="2">Belongs to the PTPS family. QueD subfamily.</text>
</comment>
<feature type="transmembrane region" description="Helical" evidence="7">
    <location>
        <begin position="608"/>
        <end position="626"/>
    </location>
</feature>
<evidence type="ECO:0000313" key="10">
    <source>
        <dbReference type="Proteomes" id="UP001321786"/>
    </source>
</evidence>
<proteinExistence type="inferred from homology"/>
<feature type="domain" description="Membrane protein 6-pyruvoyl-tetrahydropterin synthase-related" evidence="8">
    <location>
        <begin position="399"/>
        <end position="1012"/>
    </location>
</feature>
<dbReference type="NCBIfam" id="TIGR03112">
    <property type="entry name" value="6_pyr_pter_rel"/>
    <property type="match status" value="1"/>
</dbReference>
<feature type="transmembrane region" description="Helical" evidence="7">
    <location>
        <begin position="449"/>
        <end position="467"/>
    </location>
</feature>
<feature type="transmembrane region" description="Helical" evidence="7">
    <location>
        <begin position="423"/>
        <end position="443"/>
    </location>
</feature>
<evidence type="ECO:0000256" key="4">
    <source>
        <dbReference type="ARBA" id="ARBA00018141"/>
    </source>
</evidence>
<feature type="transmembrane region" description="Helical" evidence="7">
    <location>
        <begin position="1100"/>
        <end position="1119"/>
    </location>
</feature>
<sequence>MLSRSYKFKFYLNAKHFLYIDNKKSLVHPHTWELTFFLVKENTEFIQFTDLEKIISNYLLKYESRIINEVKPFDSIVPTMEAIGEIIYTDISKSIQKYSFSLLKLEISENSARTYIINNEMHNFKGFNPIKEELNDLNQKYTLIKKSIETISSHNDNDNINKVKKTTILKESETTNQENLRKLIKEIIDNSITKIDNTISHDDNKLSNEIKSINTSSIVNEPQKLQAQTIYSDLAPNNHDELSSSKNILPTIDPPIESSKTNTQSNTNELTNSLALLNNRLSKITELAETTNKLSVDNTKKLEEVINKNINSSYSKETSKNEKKLSNKKKLISTNVLSVLILVLSYLAIFYFLFKNGSSPWGSDTYGHLFKSHFLYTRFINGDVFPLFTKLWYNGIQPFRYWAPSTYYVLLIGELISKGNSIFSFYFFTSLVFFIGAIPWILYGKHNNKIILGTILGVLWFILPDNYRVLFGEGNLPRVVVTTLFPYILINIFYYLDYRKKIQLIYIFILMFFITLTHAMIAALVGITIFLFLFIDVFSSKKYLEAMHILFSSVLGIVSASFWLYPALKGGIISLNSSTNLTVMQQLTYKISQSLNPFFRLGPSLSDSYYFGLSAVLISLIAIIIAKGKIKTSFLMVIIIFLGTTKWFLFILKKLPLSQLFWMMRFTPLAMAFLLIAILSFKKLKKKYVFFIVLVLLIEGIFTMSIIQVAQENHRAYESLNYATSIASQRIGVLDLSTFDSDPSYYSSYTNKNKEISQIFGWAWQGATTSENIVWLNYALEKGYYNYIFDRSLEMGADTLLIRKKYIEDLNRLTISANKLGYKLKYVDDDAYIFKYPIDTTFATKVNYEILGIGSYANNLIFAFPTIKIGNYNSIDEYTLDELSKYKKIILSGFDYNDKSIAENKIKKLSDLGVEIYIDLTHSKTNMLSQRSEFLDVIAQPINLHYTFPNIDYNGENYLFNDFNSNDINWNTNYLVNLDKELGISQIDDKTIVFYGTKYNNNIKFVGLNLFYYSYTKRDPQVLKLLENILGLKAEDTPKRIVVPITKKRVGNTIQINAPKGTLSDIAYLDSFKTKQATQKIHNLIYLVEGNTNLDIVYPYFNKGLLLSMIGLLIFLIYINKYKQINYLYTKYSNILIERNNTIVK</sequence>
<evidence type="ECO:0000256" key="6">
    <source>
        <dbReference type="ARBA" id="ARBA00048807"/>
    </source>
</evidence>
<dbReference type="Pfam" id="PF01242">
    <property type="entry name" value="PTPS"/>
    <property type="match status" value="1"/>
</dbReference>
<organism evidence="9 10">
    <name type="scientific">Helicovermis profundi</name>
    <dbReference type="NCBI Taxonomy" id="3065157"/>
    <lineage>
        <taxon>Bacteria</taxon>
        <taxon>Bacillati</taxon>
        <taxon>Bacillota</taxon>
        <taxon>Clostridia</taxon>
        <taxon>Helicovermis</taxon>
    </lineage>
</organism>
<keyword evidence="10" id="KW-1185">Reference proteome</keyword>
<keyword evidence="7" id="KW-1133">Transmembrane helix</keyword>
<evidence type="ECO:0000256" key="3">
    <source>
        <dbReference type="ARBA" id="ARBA00012982"/>
    </source>
</evidence>
<dbReference type="AlphaFoldDB" id="A0AAU9E7T1"/>
<protein>
    <recommendedName>
        <fullName evidence="4">6-carboxy-5,6,7,8-tetrahydropterin synthase</fullName>
        <ecNumber evidence="3">4.1.2.50</ecNumber>
    </recommendedName>
    <alternativeName>
        <fullName evidence="5">Queuosine biosynthesis protein QueD</fullName>
    </alternativeName>
</protein>
<dbReference type="Proteomes" id="UP001321786">
    <property type="component" value="Chromosome"/>
</dbReference>
<dbReference type="Pfam" id="PF10131">
    <property type="entry name" value="PTPS_related"/>
    <property type="match status" value="1"/>
</dbReference>
<dbReference type="InterPro" id="IPR038418">
    <property type="entry name" value="6-PTP_synth/QueD_sf"/>
</dbReference>
<feature type="transmembrane region" description="Helical" evidence="7">
    <location>
        <begin position="331"/>
        <end position="354"/>
    </location>
</feature>
<evidence type="ECO:0000259" key="8">
    <source>
        <dbReference type="Pfam" id="PF10131"/>
    </source>
</evidence>
<feature type="transmembrane region" description="Helical" evidence="7">
    <location>
        <begin position="547"/>
        <end position="565"/>
    </location>
</feature>